<sequence>MVTFNLFKISILVLGNRVFATPVPDDNTIHARSPRPPPPVPPHIIPAPLAPPATTANQLVVETHPPRGIQVGPIPRVHLVPRHQLDSFAGKPVPPHRPRQRRNLPDSGDIPEFRNMPDFSKLPGFIKDDRHIWDNKHYPAYSFGRILLGANSFANSNPRSCSGSLVGPRHVLIARHCLGEKVADSIQFESNFFEGPRGGSSCIYENTIYTLERLGYLILADRMGEKHGYLGVKDFDTKTLMNKQLFSHVGFPNKFPYDKGKPLRQDGISVEKCYISCDIYGVVSSRHMDLAKSMNPPDKCVFVSSTKFITAVAMARQQFP</sequence>
<keyword evidence="2" id="KW-0732">Signal</keyword>
<dbReference type="OrthoDB" id="10037376at2759"/>
<dbReference type="GeneID" id="70225782"/>
<gene>
    <name evidence="3" type="ORF">BKA55DRAFT_595586</name>
</gene>
<accession>A0A9P9GS69</accession>
<dbReference type="AlphaFoldDB" id="A0A9P9GS69"/>
<dbReference type="RefSeq" id="XP_046047703.1">
    <property type="nucleotide sequence ID" value="XM_046195828.1"/>
</dbReference>
<reference evidence="3" key="1">
    <citation type="journal article" date="2021" name="Nat. Commun.">
        <title>Genetic determinants of endophytism in the Arabidopsis root mycobiome.</title>
        <authorList>
            <person name="Mesny F."/>
            <person name="Miyauchi S."/>
            <person name="Thiergart T."/>
            <person name="Pickel B."/>
            <person name="Atanasova L."/>
            <person name="Karlsson M."/>
            <person name="Huettel B."/>
            <person name="Barry K.W."/>
            <person name="Haridas S."/>
            <person name="Chen C."/>
            <person name="Bauer D."/>
            <person name="Andreopoulos W."/>
            <person name="Pangilinan J."/>
            <person name="LaButti K."/>
            <person name="Riley R."/>
            <person name="Lipzen A."/>
            <person name="Clum A."/>
            <person name="Drula E."/>
            <person name="Henrissat B."/>
            <person name="Kohler A."/>
            <person name="Grigoriev I.V."/>
            <person name="Martin F.M."/>
            <person name="Hacquard S."/>
        </authorList>
    </citation>
    <scope>NUCLEOTIDE SEQUENCE</scope>
    <source>
        <strain evidence="3">MPI-CAGE-AT-0023</strain>
    </source>
</reference>
<proteinExistence type="predicted"/>
<comment type="caution">
    <text evidence="3">The sequence shown here is derived from an EMBL/GenBank/DDBJ whole genome shotgun (WGS) entry which is preliminary data.</text>
</comment>
<feature type="chain" id="PRO_5040255141" description="Peptidase S1 domain-containing protein" evidence="2">
    <location>
        <begin position="21"/>
        <end position="320"/>
    </location>
</feature>
<organism evidence="3 4">
    <name type="scientific">Fusarium redolens</name>
    <dbReference type="NCBI Taxonomy" id="48865"/>
    <lineage>
        <taxon>Eukaryota</taxon>
        <taxon>Fungi</taxon>
        <taxon>Dikarya</taxon>
        <taxon>Ascomycota</taxon>
        <taxon>Pezizomycotina</taxon>
        <taxon>Sordariomycetes</taxon>
        <taxon>Hypocreomycetidae</taxon>
        <taxon>Hypocreales</taxon>
        <taxon>Nectriaceae</taxon>
        <taxon>Fusarium</taxon>
        <taxon>Fusarium redolens species complex</taxon>
    </lineage>
</organism>
<dbReference type="Proteomes" id="UP000720189">
    <property type="component" value="Unassembled WGS sequence"/>
</dbReference>
<evidence type="ECO:0000313" key="4">
    <source>
        <dbReference type="Proteomes" id="UP000720189"/>
    </source>
</evidence>
<dbReference type="EMBL" id="JAGMUX010000011">
    <property type="protein sequence ID" value="KAH7244480.1"/>
    <property type="molecule type" value="Genomic_DNA"/>
</dbReference>
<evidence type="ECO:0000256" key="2">
    <source>
        <dbReference type="SAM" id="SignalP"/>
    </source>
</evidence>
<name>A0A9P9GS69_FUSRE</name>
<evidence type="ECO:0000256" key="1">
    <source>
        <dbReference type="SAM" id="MobiDB-lite"/>
    </source>
</evidence>
<evidence type="ECO:0000313" key="3">
    <source>
        <dbReference type="EMBL" id="KAH7244480.1"/>
    </source>
</evidence>
<protein>
    <recommendedName>
        <fullName evidence="5">Peptidase S1 domain-containing protein</fullName>
    </recommendedName>
</protein>
<evidence type="ECO:0008006" key="5">
    <source>
        <dbReference type="Google" id="ProtNLM"/>
    </source>
</evidence>
<dbReference type="InterPro" id="IPR009003">
    <property type="entry name" value="Peptidase_S1_PA"/>
</dbReference>
<keyword evidence="4" id="KW-1185">Reference proteome</keyword>
<feature type="region of interest" description="Disordered" evidence="1">
    <location>
        <begin position="86"/>
        <end position="113"/>
    </location>
</feature>
<feature type="signal peptide" evidence="2">
    <location>
        <begin position="1"/>
        <end position="20"/>
    </location>
</feature>
<dbReference type="SUPFAM" id="SSF50494">
    <property type="entry name" value="Trypsin-like serine proteases"/>
    <property type="match status" value="1"/>
</dbReference>